<dbReference type="Pfam" id="PF07366">
    <property type="entry name" value="SnoaL"/>
    <property type="match status" value="1"/>
</dbReference>
<organism evidence="1 2">
    <name type="scientific">Flavobacterium soyangense</name>
    <dbReference type="NCBI Taxonomy" id="2023265"/>
    <lineage>
        <taxon>Bacteria</taxon>
        <taxon>Pseudomonadati</taxon>
        <taxon>Bacteroidota</taxon>
        <taxon>Flavobacteriia</taxon>
        <taxon>Flavobacteriales</taxon>
        <taxon>Flavobacteriaceae</taxon>
        <taxon>Flavobacterium</taxon>
    </lineage>
</organism>
<evidence type="ECO:0000313" key="1">
    <source>
        <dbReference type="EMBL" id="MBF2707994.1"/>
    </source>
</evidence>
<dbReference type="RefSeq" id="WP_194311260.1">
    <property type="nucleotide sequence ID" value="NZ_JADHEC010000008.1"/>
</dbReference>
<dbReference type="EMBL" id="JADHEC010000008">
    <property type="protein sequence ID" value="MBF2707994.1"/>
    <property type="molecule type" value="Genomic_DNA"/>
</dbReference>
<dbReference type="GO" id="GO:0030638">
    <property type="term" value="P:polyketide metabolic process"/>
    <property type="evidence" value="ECO:0007669"/>
    <property type="project" value="InterPro"/>
</dbReference>
<sequence length="151" mass="17421">MMNKSNSSLTHTPEKLVLEFFNRVWHSPHELDAIDELMTTDYSITTAGKVVKGRNEFKNWVGEFQKLLLDAKTESIDVFYNKKENKVVSRWDCSGRNNGLFGLKADNRFISFTGIAIWAVKDGRLAECWVERSAYELYQNLISGEKETDFV</sequence>
<evidence type="ECO:0000313" key="2">
    <source>
        <dbReference type="Proteomes" id="UP000646211"/>
    </source>
</evidence>
<proteinExistence type="predicted"/>
<dbReference type="InterPro" id="IPR032710">
    <property type="entry name" value="NTF2-like_dom_sf"/>
</dbReference>
<dbReference type="Gene3D" id="3.10.450.50">
    <property type="match status" value="1"/>
</dbReference>
<dbReference type="InterPro" id="IPR009959">
    <property type="entry name" value="Cyclase_SnoaL-like"/>
</dbReference>
<dbReference type="AlphaFoldDB" id="A0A930UAQ9"/>
<dbReference type="SUPFAM" id="SSF54427">
    <property type="entry name" value="NTF2-like"/>
    <property type="match status" value="1"/>
</dbReference>
<reference evidence="1" key="1">
    <citation type="submission" date="2020-11" db="EMBL/GenBank/DDBJ databases">
        <title>Genome of Flavobacterium soyangense.</title>
        <authorList>
            <person name="Liu Q."/>
            <person name="Xin Y.-H."/>
        </authorList>
    </citation>
    <scope>NUCLEOTIDE SEQUENCE</scope>
    <source>
        <strain evidence="1">CGMCC 1.13493</strain>
    </source>
</reference>
<comment type="caution">
    <text evidence="1">The sequence shown here is derived from an EMBL/GenBank/DDBJ whole genome shotgun (WGS) entry which is preliminary data.</text>
</comment>
<dbReference type="Proteomes" id="UP000646211">
    <property type="component" value="Unassembled WGS sequence"/>
</dbReference>
<protein>
    <submittedName>
        <fullName evidence="1">Ester cyclase</fullName>
    </submittedName>
</protein>
<keyword evidence="2" id="KW-1185">Reference proteome</keyword>
<name>A0A930UAQ9_9FLAO</name>
<accession>A0A930UAQ9</accession>
<gene>
    <name evidence="1" type="ORF">IR213_05225</name>
</gene>